<dbReference type="InterPro" id="IPR001789">
    <property type="entry name" value="Sig_transdc_resp-reg_receiver"/>
</dbReference>
<sequence length="756" mass="85389">MSEIKITSERAYKYRYFREESNRMLLAPFRALAKFTAVAGLFALIFEVRYFSEHSIEVYLARLGAILVAFILLLISNSRFGREHPVGLVHILLLTIIGSFGIIIYLIPDTVVFNSHIISLIIFTAALFLSWEVTNQIIVAIYYNVVFATSILMTDRAVYALPNMFESVLLVLFISAMAVAASSINYRLRRDAVFKTFEVAASEKRFRNIFENSAEGIYQSSLDGRFIIANPALVKMLGFKTLEEIKSIDIEKDVYKSSADRQTLLKLLSKQGKVKNYRLVLKRKDGTHIVVKGNIRLITDDDENPLYLEGSLQDITQQVQAEYERQKALDALKMEKIKADQAATKAIEESNFKTRFLANMSHEIRTPMNSILGYLDLIENNLYEDKEELTTFARSGRLSAHALLDTINNILDLSKIEAGKMELDEMEFSVKKEMDKAVSIISQTAKDKNIKVVEEYDENIPHTLFGDATRFRQILLNLLANAVKYTERGQIDILIEMDEHKDDIVTLKTTVRDTGPGISKDSLKMLFRPFSQVHSLRSNKQGTGLGLVICKEFSNLMGGDINVKSEIGTGTTFEFTVQLGTRPKVIEQKLDYNKIATGERENGFDGVPVEEIDEKKEFKKAMDNITTYVESNKKRILLVEDNPISQNVEVKLLKSVGYEVDAVSSGEEAVKATATGRYDVVLMDIEMPGMDGLTATQKIRQLESEAKKIPVIAVTAHSSMKDREKCLAAGLNDYIAKPISINFLKMTIDQWISNYR</sequence>
<dbReference type="CDD" id="cd00130">
    <property type="entry name" value="PAS"/>
    <property type="match status" value="1"/>
</dbReference>
<feature type="transmembrane region" description="Helical" evidence="2">
    <location>
        <begin position="87"/>
        <end position="107"/>
    </location>
</feature>
<dbReference type="Pfam" id="PF00072">
    <property type="entry name" value="Response_reg"/>
    <property type="match status" value="1"/>
</dbReference>
<dbReference type="GO" id="GO:0000155">
    <property type="term" value="F:phosphorelay sensor kinase activity"/>
    <property type="evidence" value="ECO:0007669"/>
    <property type="project" value="InterPro"/>
</dbReference>
<feature type="domain" description="Response regulatory" evidence="4">
    <location>
        <begin position="635"/>
        <end position="752"/>
    </location>
</feature>
<accession>A0A0W8FWL3</accession>
<feature type="transmembrane region" description="Helical" evidence="2">
    <location>
        <begin position="25"/>
        <end position="46"/>
    </location>
</feature>
<dbReference type="FunFam" id="3.30.565.10:FF:000010">
    <property type="entry name" value="Sensor histidine kinase RcsC"/>
    <property type="match status" value="1"/>
</dbReference>
<dbReference type="AlphaFoldDB" id="A0A0W8FWL3"/>
<dbReference type="PROSITE" id="PS50109">
    <property type="entry name" value="HIS_KIN"/>
    <property type="match status" value="1"/>
</dbReference>
<dbReference type="EMBL" id="LNQE01000758">
    <property type="protein sequence ID" value="KUG25154.1"/>
    <property type="molecule type" value="Genomic_DNA"/>
</dbReference>
<dbReference type="InterPro" id="IPR035965">
    <property type="entry name" value="PAS-like_dom_sf"/>
</dbReference>
<dbReference type="Pfam" id="PF00512">
    <property type="entry name" value="HisKA"/>
    <property type="match status" value="1"/>
</dbReference>
<dbReference type="InterPro" id="IPR003594">
    <property type="entry name" value="HATPase_dom"/>
</dbReference>
<proteinExistence type="predicted"/>
<dbReference type="CDD" id="cd16922">
    <property type="entry name" value="HATPase_EvgS-ArcB-TorS-like"/>
    <property type="match status" value="1"/>
</dbReference>
<dbReference type="PROSITE" id="PS50110">
    <property type="entry name" value="RESPONSE_REGULATORY"/>
    <property type="match status" value="1"/>
</dbReference>
<feature type="domain" description="Histidine kinase" evidence="3">
    <location>
        <begin position="359"/>
        <end position="581"/>
    </location>
</feature>
<feature type="transmembrane region" description="Helical" evidence="2">
    <location>
        <begin position="167"/>
        <end position="186"/>
    </location>
</feature>
<dbReference type="InterPro" id="IPR004358">
    <property type="entry name" value="Sig_transdc_His_kin-like_C"/>
</dbReference>
<dbReference type="SUPFAM" id="SSF55785">
    <property type="entry name" value="PYP-like sensor domain (PAS domain)"/>
    <property type="match status" value="1"/>
</dbReference>
<dbReference type="PROSITE" id="PS50112">
    <property type="entry name" value="PAS"/>
    <property type="match status" value="1"/>
</dbReference>
<dbReference type="Pfam" id="PF13426">
    <property type="entry name" value="PAS_9"/>
    <property type="match status" value="1"/>
</dbReference>
<dbReference type="Gene3D" id="3.30.450.20">
    <property type="entry name" value="PAS domain"/>
    <property type="match status" value="1"/>
</dbReference>
<dbReference type="InterPro" id="IPR003661">
    <property type="entry name" value="HisK_dim/P_dom"/>
</dbReference>
<dbReference type="Gene3D" id="3.30.565.10">
    <property type="entry name" value="Histidine kinase-like ATPase, C-terminal domain"/>
    <property type="match status" value="1"/>
</dbReference>
<dbReference type="SUPFAM" id="SSF52172">
    <property type="entry name" value="CheY-like"/>
    <property type="match status" value="1"/>
</dbReference>
<protein>
    <recommendedName>
        <fullName evidence="8">Sensory box histidine kinase/response regulator</fullName>
    </recommendedName>
</protein>
<dbReference type="Pfam" id="PF02518">
    <property type="entry name" value="HATPase_c"/>
    <property type="match status" value="1"/>
</dbReference>
<dbReference type="SMART" id="SM00086">
    <property type="entry name" value="PAC"/>
    <property type="match status" value="1"/>
</dbReference>
<dbReference type="InterPro" id="IPR036890">
    <property type="entry name" value="HATPase_C_sf"/>
</dbReference>
<evidence type="ECO:0000259" key="4">
    <source>
        <dbReference type="PROSITE" id="PS50110"/>
    </source>
</evidence>
<keyword evidence="2" id="KW-0472">Membrane</keyword>
<dbReference type="Gene3D" id="3.40.50.2300">
    <property type="match status" value="1"/>
</dbReference>
<reference evidence="7" key="1">
    <citation type="journal article" date="2015" name="Proc. Natl. Acad. Sci. U.S.A.">
        <title>Networks of energetic and metabolic interactions define dynamics in microbial communities.</title>
        <authorList>
            <person name="Embree M."/>
            <person name="Liu J.K."/>
            <person name="Al-Bassam M.M."/>
            <person name="Zengler K."/>
        </authorList>
    </citation>
    <scope>NUCLEOTIDE SEQUENCE</scope>
</reference>
<dbReference type="SMART" id="SM00388">
    <property type="entry name" value="HisKA"/>
    <property type="match status" value="1"/>
</dbReference>
<dbReference type="PANTHER" id="PTHR45339">
    <property type="entry name" value="HYBRID SIGNAL TRANSDUCTION HISTIDINE KINASE J"/>
    <property type="match status" value="1"/>
</dbReference>
<keyword evidence="2" id="KW-0812">Transmembrane</keyword>
<keyword evidence="2" id="KW-1133">Transmembrane helix</keyword>
<evidence type="ECO:0000256" key="1">
    <source>
        <dbReference type="ARBA" id="ARBA00022553"/>
    </source>
</evidence>
<dbReference type="SMART" id="SM00448">
    <property type="entry name" value="REC"/>
    <property type="match status" value="1"/>
</dbReference>
<feature type="transmembrane region" description="Helical" evidence="2">
    <location>
        <begin position="58"/>
        <end position="75"/>
    </location>
</feature>
<dbReference type="InterPro" id="IPR036097">
    <property type="entry name" value="HisK_dim/P_sf"/>
</dbReference>
<organism evidence="7">
    <name type="scientific">hydrocarbon metagenome</name>
    <dbReference type="NCBI Taxonomy" id="938273"/>
    <lineage>
        <taxon>unclassified sequences</taxon>
        <taxon>metagenomes</taxon>
        <taxon>ecological metagenomes</taxon>
    </lineage>
</organism>
<feature type="transmembrane region" description="Helical" evidence="2">
    <location>
        <begin position="113"/>
        <end position="129"/>
    </location>
</feature>
<keyword evidence="1" id="KW-0597">Phosphoprotein</keyword>
<gene>
    <name evidence="7" type="ORF">ASZ90_005035</name>
</gene>
<dbReference type="CDD" id="cd17546">
    <property type="entry name" value="REC_hyHK_CKI1_RcsC-like"/>
    <property type="match status" value="1"/>
</dbReference>
<dbReference type="NCBIfam" id="TIGR00229">
    <property type="entry name" value="sensory_box"/>
    <property type="match status" value="1"/>
</dbReference>
<dbReference type="InterPro" id="IPR005467">
    <property type="entry name" value="His_kinase_dom"/>
</dbReference>
<evidence type="ECO:0000259" key="6">
    <source>
        <dbReference type="PROSITE" id="PS50113"/>
    </source>
</evidence>
<dbReference type="PROSITE" id="PS50113">
    <property type="entry name" value="PAC"/>
    <property type="match status" value="1"/>
</dbReference>
<evidence type="ECO:0008006" key="8">
    <source>
        <dbReference type="Google" id="ProtNLM"/>
    </source>
</evidence>
<dbReference type="InterPro" id="IPR011006">
    <property type="entry name" value="CheY-like_superfamily"/>
</dbReference>
<evidence type="ECO:0000259" key="3">
    <source>
        <dbReference type="PROSITE" id="PS50109"/>
    </source>
</evidence>
<feature type="domain" description="PAC" evidence="6">
    <location>
        <begin position="275"/>
        <end position="327"/>
    </location>
</feature>
<dbReference type="PRINTS" id="PR00344">
    <property type="entry name" value="BCTRLSENSOR"/>
</dbReference>
<dbReference type="InterPro" id="IPR001610">
    <property type="entry name" value="PAC"/>
</dbReference>
<dbReference type="SMART" id="SM00387">
    <property type="entry name" value="HATPase_c"/>
    <property type="match status" value="1"/>
</dbReference>
<dbReference type="CDD" id="cd00082">
    <property type="entry name" value="HisKA"/>
    <property type="match status" value="1"/>
</dbReference>
<dbReference type="PANTHER" id="PTHR45339:SF3">
    <property type="entry name" value="HISTIDINE KINASE"/>
    <property type="match status" value="1"/>
</dbReference>
<dbReference type="SUPFAM" id="SSF47384">
    <property type="entry name" value="Homodimeric domain of signal transducing histidine kinase"/>
    <property type="match status" value="1"/>
</dbReference>
<dbReference type="Gene3D" id="1.10.287.130">
    <property type="match status" value="1"/>
</dbReference>
<feature type="domain" description="PAS" evidence="5">
    <location>
        <begin position="202"/>
        <end position="243"/>
    </location>
</feature>
<name>A0A0W8FWL3_9ZZZZ</name>
<dbReference type="InterPro" id="IPR000700">
    <property type="entry name" value="PAS-assoc_C"/>
</dbReference>
<evidence type="ECO:0000313" key="7">
    <source>
        <dbReference type="EMBL" id="KUG25154.1"/>
    </source>
</evidence>
<dbReference type="SUPFAM" id="SSF55874">
    <property type="entry name" value="ATPase domain of HSP90 chaperone/DNA topoisomerase II/histidine kinase"/>
    <property type="match status" value="1"/>
</dbReference>
<evidence type="ECO:0000256" key="2">
    <source>
        <dbReference type="SAM" id="Phobius"/>
    </source>
</evidence>
<dbReference type="InterPro" id="IPR000014">
    <property type="entry name" value="PAS"/>
</dbReference>
<comment type="caution">
    <text evidence="7">The sequence shown here is derived from an EMBL/GenBank/DDBJ whole genome shotgun (WGS) entry which is preliminary data.</text>
</comment>
<evidence type="ECO:0000259" key="5">
    <source>
        <dbReference type="PROSITE" id="PS50112"/>
    </source>
</evidence>